<dbReference type="InterPro" id="IPR027417">
    <property type="entry name" value="P-loop_NTPase"/>
</dbReference>
<sequence length="942" mass="103286">MGNTSKDAIEKQLNQSQNALENDILADRETVRYPEQIDWIGGYIARHGDYVVGIGTGTQVELTRENFGTSVRQPYLRGLRDLTGNRQYASALPDTYPLGDLIIEFSDLVRGLEQVSNSDDAIDEHIDPGEVLGRLIIRDLKRSTTGDTARLAQSLHSATTTPRELVEQLCSYPELAELTQQVLPDRNETGSLVQRLGAVKLSTKLWEHQREALISWLEDGANGYVNMATATGKTVLGLAAVGYLLETDSSGTQDGWGSLHPEDDAAVNEAFGGSSPYPGTDRSSNILIVTTDTLLGAQWSRLFEEHCETPPEYTKVVDNSITFPWGQIDIRAADSLEDVDTDSYRLAIFDEVHNYKSGAGWGEHLIEFIESGCPVLALTGSVDDELERRFENADTSFPNVYEYTHEMALEDGIIPDFSWSLEFVPIDPDESSTLEQLSGTAELAESHLEFDEGRVRLTDEALTDAAGDDVADDERLTADYSSIGSLANALTRVDDNRTAPTDSLDRLASGLSNRQPHWWNLRASAETIEQLAAEAMEEARPTLILTRSYAEANQVASHLYQSDAVKPDVMRALSQKQKDGHHETIQKFDNEETGHKILIGPGDRIGTGVDIKTVEVGINLARPGTGLSSTLIQRLGRLLRKASGKHDVSFHHILGLPPRETLIPSDGKMFVNNISGFFSQVKEPQTNSVMKLPEVSVHSDIRSSVRFLERTGSTVPIEDESDGFKSAYVSSIRTASHDAETLVIEREWYNELLDDTVTDQSVASTKMTNTGTTEKQESRQTTEQTDGRSSVSEHGHDVTIDGAVLALVDRNIAATEAGPDSRTEFITSAMESYLEPFIGASGEPSVASAASERTVQVDADPVLNRLLQEAADTSESHETVESFVKAAILDSLGVSNPEATVAIDNYARYEFIVEKLIESEEIDIETESAVVESAVLKTLEVE</sequence>
<dbReference type="InterPro" id="IPR050742">
    <property type="entry name" value="Helicase_Restrict-Modif_Enz"/>
</dbReference>
<reference evidence="4 5" key="1">
    <citation type="journal article" date="2014" name="PLoS Genet.">
        <title>Phylogenetically driven sequencing of extremely halophilic archaea reveals strategies for static and dynamic osmo-response.</title>
        <authorList>
            <person name="Becker E.A."/>
            <person name="Seitzer P.M."/>
            <person name="Tritt A."/>
            <person name="Larsen D."/>
            <person name="Krusor M."/>
            <person name="Yao A.I."/>
            <person name="Wu D."/>
            <person name="Madern D."/>
            <person name="Eisen J.A."/>
            <person name="Darling A.E."/>
            <person name="Facciotti M.T."/>
        </authorList>
    </citation>
    <scope>NUCLEOTIDE SEQUENCE [LARGE SCALE GENOMIC DNA]</scope>
    <source>
        <strain evidence="4 5">DSM 18795</strain>
    </source>
</reference>
<dbReference type="STRING" id="1227498.C492_06990"/>
<feature type="region of interest" description="Disordered" evidence="1">
    <location>
        <begin position="760"/>
        <end position="796"/>
    </location>
</feature>
<dbReference type="PATRIC" id="fig|1227498.3.peg.1430"/>
<dbReference type="SMART" id="SM00487">
    <property type="entry name" value="DEXDc"/>
    <property type="match status" value="1"/>
</dbReference>
<feature type="domain" description="Helicase ATP-binding" evidence="2">
    <location>
        <begin position="214"/>
        <end position="400"/>
    </location>
</feature>
<organism evidence="4 5">
    <name type="scientific">Natronococcus jeotgali DSM 18795</name>
    <dbReference type="NCBI Taxonomy" id="1227498"/>
    <lineage>
        <taxon>Archaea</taxon>
        <taxon>Methanobacteriati</taxon>
        <taxon>Methanobacteriota</taxon>
        <taxon>Stenosarchaea group</taxon>
        <taxon>Halobacteria</taxon>
        <taxon>Halobacteriales</taxon>
        <taxon>Natrialbaceae</taxon>
        <taxon>Natronococcus</taxon>
    </lineage>
</organism>
<dbReference type="GO" id="GO:0005524">
    <property type="term" value="F:ATP binding"/>
    <property type="evidence" value="ECO:0007669"/>
    <property type="project" value="InterPro"/>
</dbReference>
<dbReference type="OrthoDB" id="6396at2157"/>
<feature type="compositionally biased region" description="Polar residues" evidence="1">
    <location>
        <begin position="760"/>
        <end position="773"/>
    </location>
</feature>
<evidence type="ECO:0000313" key="5">
    <source>
        <dbReference type="Proteomes" id="UP000011531"/>
    </source>
</evidence>
<dbReference type="PANTHER" id="PTHR47396:SF1">
    <property type="entry name" value="ATP-DEPENDENT HELICASE IRC3-RELATED"/>
    <property type="match status" value="1"/>
</dbReference>
<dbReference type="SUPFAM" id="SSF52540">
    <property type="entry name" value="P-loop containing nucleoside triphosphate hydrolases"/>
    <property type="match status" value="2"/>
</dbReference>
<dbReference type="AlphaFoldDB" id="L9XP76"/>
<comment type="caution">
    <text evidence="4">The sequence shown here is derived from an EMBL/GenBank/DDBJ whole genome shotgun (WGS) entry which is preliminary data.</text>
</comment>
<dbReference type="Pfam" id="PF00271">
    <property type="entry name" value="Helicase_C"/>
    <property type="match status" value="1"/>
</dbReference>
<dbReference type="GO" id="GO:0005829">
    <property type="term" value="C:cytosol"/>
    <property type="evidence" value="ECO:0007669"/>
    <property type="project" value="TreeGrafter"/>
</dbReference>
<dbReference type="Proteomes" id="UP000011531">
    <property type="component" value="Unassembled WGS sequence"/>
</dbReference>
<evidence type="ECO:0000259" key="2">
    <source>
        <dbReference type="PROSITE" id="PS51192"/>
    </source>
</evidence>
<proteinExistence type="predicted"/>
<dbReference type="GO" id="GO:0016787">
    <property type="term" value="F:hydrolase activity"/>
    <property type="evidence" value="ECO:0007669"/>
    <property type="project" value="InterPro"/>
</dbReference>
<protein>
    <submittedName>
        <fullName evidence="4">Type III restriction protein res subunit</fullName>
    </submittedName>
</protein>
<dbReference type="RefSeq" id="WP_008421694.1">
    <property type="nucleotide sequence ID" value="NZ_AOIA01000040.1"/>
</dbReference>
<dbReference type="Gene3D" id="3.40.50.300">
    <property type="entry name" value="P-loop containing nucleotide triphosphate hydrolases"/>
    <property type="match status" value="2"/>
</dbReference>
<accession>L9XP76</accession>
<dbReference type="InterPro" id="IPR001650">
    <property type="entry name" value="Helicase_C-like"/>
</dbReference>
<evidence type="ECO:0000313" key="4">
    <source>
        <dbReference type="EMBL" id="ELY63599.1"/>
    </source>
</evidence>
<feature type="compositionally biased region" description="Polar residues" evidence="1">
    <location>
        <begin position="781"/>
        <end position="790"/>
    </location>
</feature>
<dbReference type="InterPro" id="IPR006935">
    <property type="entry name" value="Helicase/UvrB_N"/>
</dbReference>
<keyword evidence="5" id="KW-1185">Reference proteome</keyword>
<dbReference type="PANTHER" id="PTHR47396">
    <property type="entry name" value="TYPE I RESTRICTION ENZYME ECOKI R PROTEIN"/>
    <property type="match status" value="1"/>
</dbReference>
<dbReference type="InterPro" id="IPR014001">
    <property type="entry name" value="Helicase_ATP-bd"/>
</dbReference>
<dbReference type="GO" id="GO:0003677">
    <property type="term" value="F:DNA binding"/>
    <property type="evidence" value="ECO:0007669"/>
    <property type="project" value="InterPro"/>
</dbReference>
<dbReference type="PROSITE" id="PS51194">
    <property type="entry name" value="HELICASE_CTER"/>
    <property type="match status" value="1"/>
</dbReference>
<dbReference type="GO" id="GO:0120545">
    <property type="term" value="F:nucleic acid conformation isomerase activity"/>
    <property type="evidence" value="ECO:0007669"/>
    <property type="project" value="UniProtKB-ARBA"/>
</dbReference>
<evidence type="ECO:0000256" key="1">
    <source>
        <dbReference type="SAM" id="MobiDB-lite"/>
    </source>
</evidence>
<dbReference type="PROSITE" id="PS51192">
    <property type="entry name" value="HELICASE_ATP_BIND_1"/>
    <property type="match status" value="1"/>
</dbReference>
<dbReference type="EMBL" id="AOIA01000040">
    <property type="protein sequence ID" value="ELY63599.1"/>
    <property type="molecule type" value="Genomic_DNA"/>
</dbReference>
<name>L9XP76_9EURY</name>
<dbReference type="GO" id="GO:0140097">
    <property type="term" value="F:catalytic activity, acting on DNA"/>
    <property type="evidence" value="ECO:0007669"/>
    <property type="project" value="UniProtKB-ARBA"/>
</dbReference>
<evidence type="ECO:0000259" key="3">
    <source>
        <dbReference type="PROSITE" id="PS51194"/>
    </source>
</evidence>
<gene>
    <name evidence="4" type="ORF">C492_06990</name>
</gene>
<dbReference type="Pfam" id="PF04851">
    <property type="entry name" value="ResIII"/>
    <property type="match status" value="1"/>
</dbReference>
<feature type="domain" description="Helicase C-terminal" evidence="3">
    <location>
        <begin position="527"/>
        <end position="685"/>
    </location>
</feature>